<evidence type="ECO:0000313" key="3">
    <source>
        <dbReference type="Proteomes" id="UP000451860"/>
    </source>
</evidence>
<gene>
    <name evidence="2" type="ORF">GB883_19150</name>
</gene>
<name>A0A7J5UJI0_9MICO</name>
<dbReference type="RefSeq" id="WP_152204480.1">
    <property type="nucleotide sequence ID" value="NZ_VUKF01000055.1"/>
</dbReference>
<keyword evidence="3" id="KW-1185">Reference proteome</keyword>
<proteinExistence type="predicted"/>
<keyword evidence="2" id="KW-0808">Transferase</keyword>
<dbReference type="OrthoDB" id="5196541at2"/>
<evidence type="ECO:0000259" key="1">
    <source>
        <dbReference type="Pfam" id="PF00117"/>
    </source>
</evidence>
<keyword evidence="2" id="KW-0315">Glutamine amidotransferase</keyword>
<dbReference type="SUPFAM" id="SSF52317">
    <property type="entry name" value="Class I glutamine amidotransferase-like"/>
    <property type="match status" value="1"/>
</dbReference>
<dbReference type="EMBL" id="WHJE01000165">
    <property type="protein sequence ID" value="KAE8762476.1"/>
    <property type="molecule type" value="Genomic_DNA"/>
</dbReference>
<dbReference type="PANTHER" id="PTHR42695">
    <property type="entry name" value="GLUTAMINE AMIDOTRANSFERASE YLR126C-RELATED"/>
    <property type="match status" value="1"/>
</dbReference>
<comment type="caution">
    <text evidence="2">The sequence shown here is derived from an EMBL/GenBank/DDBJ whole genome shotgun (WGS) entry which is preliminary data.</text>
</comment>
<organism evidence="2 3">
    <name type="scientific">Georgenia thermotolerans</name>
    <dbReference type="NCBI Taxonomy" id="527326"/>
    <lineage>
        <taxon>Bacteria</taxon>
        <taxon>Bacillati</taxon>
        <taxon>Actinomycetota</taxon>
        <taxon>Actinomycetes</taxon>
        <taxon>Micrococcales</taxon>
        <taxon>Bogoriellaceae</taxon>
        <taxon>Georgenia</taxon>
    </lineage>
</organism>
<dbReference type="GO" id="GO:0005829">
    <property type="term" value="C:cytosol"/>
    <property type="evidence" value="ECO:0007669"/>
    <property type="project" value="TreeGrafter"/>
</dbReference>
<dbReference type="GO" id="GO:0016740">
    <property type="term" value="F:transferase activity"/>
    <property type="evidence" value="ECO:0007669"/>
    <property type="project" value="UniProtKB-KW"/>
</dbReference>
<dbReference type="AlphaFoldDB" id="A0A7J5UJI0"/>
<accession>A0A7J5UJI0</accession>
<dbReference type="InterPro" id="IPR017926">
    <property type="entry name" value="GATASE"/>
</dbReference>
<protein>
    <submittedName>
        <fullName evidence="2">Glutamine amidotransferase</fullName>
    </submittedName>
</protein>
<dbReference type="CDD" id="cd01741">
    <property type="entry name" value="GATase1_1"/>
    <property type="match status" value="1"/>
</dbReference>
<feature type="domain" description="Glutamine amidotransferase" evidence="1">
    <location>
        <begin position="49"/>
        <end position="192"/>
    </location>
</feature>
<evidence type="ECO:0000313" key="2">
    <source>
        <dbReference type="EMBL" id="KAE8762476.1"/>
    </source>
</evidence>
<dbReference type="Pfam" id="PF00117">
    <property type="entry name" value="GATase"/>
    <property type="match status" value="1"/>
</dbReference>
<dbReference type="PANTHER" id="PTHR42695:SF5">
    <property type="entry name" value="GLUTAMINE AMIDOTRANSFERASE YLR126C-RELATED"/>
    <property type="match status" value="1"/>
</dbReference>
<dbReference type="Gene3D" id="3.40.50.880">
    <property type="match status" value="1"/>
</dbReference>
<dbReference type="InterPro" id="IPR029062">
    <property type="entry name" value="Class_I_gatase-like"/>
</dbReference>
<dbReference type="NCBIfam" id="NF005743">
    <property type="entry name" value="PRK07567.1"/>
    <property type="match status" value="1"/>
</dbReference>
<dbReference type="Proteomes" id="UP000451860">
    <property type="component" value="Unassembled WGS sequence"/>
</dbReference>
<sequence length="245" mass="26831">MKPFLLLATRPEDAAADSEYEAFLRYGGLEERELVRIRLDAAPLPPIELSDYSGIFVGGSPYTGSIPLEHKSDTQRRVEADLAGLLDVVVAEDFPFLGACYGVGTLGRHQGALIDGTYAEEISAPAIELTEAGRADPLLADLPPAFRAFVGHKEAMTSLPEGAVLLATSVTCPVQMFRVRQNLYGTQFHPELDVPGLLERIRIYRDAGYFPPGEQARVEKMARTAAVDGTPNRILRSFVERYAHD</sequence>
<dbReference type="InterPro" id="IPR044992">
    <property type="entry name" value="ChyE-like"/>
</dbReference>
<dbReference type="PROSITE" id="PS51273">
    <property type="entry name" value="GATASE_TYPE_1"/>
    <property type="match status" value="1"/>
</dbReference>
<reference evidence="2 3" key="1">
    <citation type="submission" date="2019-10" db="EMBL/GenBank/DDBJ databases">
        <title>Georgenia wutianyii sp. nov. and Georgenia yuyongxinii sp. nov. isolated from plateau pika (Ochotona curzoniae) in the Qinghai-Tibet plateau of China.</title>
        <authorList>
            <person name="Tian Z."/>
        </authorList>
    </citation>
    <scope>NUCLEOTIDE SEQUENCE [LARGE SCALE GENOMIC DNA]</scope>
    <source>
        <strain evidence="2 3">DSM 21501</strain>
    </source>
</reference>